<sequence>MLRPERMSKVSVTGSKGVMPTVIETVHELNLLHLSDYDGSWQGFDNGDPIEGAEDASGELVTVRALESTLNLDADEADSVPDSSAIESDWRERLERVRTRINELDDQRGEVREELRQVEERIDRIEPFAELGIDLDLLTGYDSVDVLVGEGSVADVEAALAAADEVRAYETFTGGDVVAIVAAPADGVDDEGLIDDALVGQEFTRHALPDTDQSPTAYVDELTRRKHELESDIEEIDTELEEIKREEGSFLLALEEKLTIEVQRAEAPLQFATTERAFVAEGWIPSEYYDEFVTALSDAVGDSVEIEEIERAEYDRHGAPTHAAPVPDEGGPAVDTETDEDAESESESEPQKAATDGGQKQGQSHAQAGAAGGSGAVTMDDEPPVVLDNLRPARPFEMMVKMVSQPKYSELDPTLLIFLTYPFAFGFMIGDIGYGILYMAMGYVAYQFDSDAMKAIGTIGLWAGAFTTVFGYLYDDIFGVHMADLGLEWLPLAGSLTKGLQATEWAMLWIVLSLVFGLIHLNLGLIVGFVNELSHGLKAAMYEKGSWILTMNGLFIWIFSLHLVDEKPGFIVGEESMFAEFLGFTGLPEVVGIVGLVALVVGFVMVGIGEGIAGLFEWPAWAFGHVLSYLRMVAVLLAKGGMAFAVNLLVFGGYSDETGYTAFNLPTYDVAGYEQDFVGLVHMDPVWIGIPLAIVVFVLGHILVLLLGITAAGIQMLRLEYVEFFQKFYEGGGEEYEPFGHDSAGTQTRSQTAD</sequence>
<evidence type="ECO:0000256" key="6">
    <source>
        <dbReference type="ARBA" id="ARBA00023065"/>
    </source>
</evidence>
<evidence type="ECO:0000313" key="13">
    <source>
        <dbReference type="EMBL" id="MCU4973730.1"/>
    </source>
</evidence>
<dbReference type="Pfam" id="PF01496">
    <property type="entry name" value="V_ATPase_I"/>
    <property type="match status" value="1"/>
</dbReference>
<feature type="coiled-coil region" evidence="11">
    <location>
        <begin position="219"/>
        <end position="246"/>
    </location>
</feature>
<protein>
    <recommendedName>
        <fullName evidence="9 10">A-type ATP synthase subunit I</fullName>
    </recommendedName>
</protein>
<keyword evidence="7 10" id="KW-0472">Membrane</keyword>
<keyword evidence="6 10" id="KW-0406">Ion transport</keyword>
<comment type="subcellular location">
    <subcellularLocation>
        <location evidence="1">Membrane</location>
        <topology evidence="1">Multi-pass membrane protein</topology>
    </subcellularLocation>
</comment>
<feature type="transmembrane region" description="Helical" evidence="10">
    <location>
        <begin position="506"/>
        <end position="533"/>
    </location>
</feature>
<feature type="transmembrane region" description="Helical" evidence="10">
    <location>
        <begin position="584"/>
        <end position="608"/>
    </location>
</feature>
<evidence type="ECO:0000256" key="12">
    <source>
        <dbReference type="SAM" id="MobiDB-lite"/>
    </source>
</evidence>
<evidence type="ECO:0000313" key="14">
    <source>
        <dbReference type="Proteomes" id="UP001320972"/>
    </source>
</evidence>
<keyword evidence="4 10" id="KW-0812">Transmembrane</keyword>
<comment type="function">
    <text evidence="8">Component of the A-type ATP synthase that produces ATP from ADP in the presence of a proton gradient across the membrane.</text>
</comment>
<comment type="caution">
    <text evidence="13">The sequence shown here is derived from an EMBL/GenBank/DDBJ whole genome shotgun (WGS) entry which is preliminary data.</text>
</comment>
<proteinExistence type="inferred from homology"/>
<feature type="coiled-coil region" evidence="11">
    <location>
        <begin position="87"/>
        <end position="121"/>
    </location>
</feature>
<evidence type="ECO:0000256" key="5">
    <source>
        <dbReference type="ARBA" id="ARBA00022989"/>
    </source>
</evidence>
<accession>A0ABT2QFM1</accession>
<evidence type="ECO:0000256" key="7">
    <source>
        <dbReference type="ARBA" id="ARBA00023136"/>
    </source>
</evidence>
<evidence type="ECO:0000256" key="4">
    <source>
        <dbReference type="ARBA" id="ARBA00022692"/>
    </source>
</evidence>
<evidence type="ECO:0000256" key="10">
    <source>
        <dbReference type="RuleBase" id="RU361189"/>
    </source>
</evidence>
<evidence type="ECO:0000256" key="3">
    <source>
        <dbReference type="ARBA" id="ARBA00022448"/>
    </source>
</evidence>
<dbReference type="PANTHER" id="PTHR11629">
    <property type="entry name" value="VACUOLAR PROTON ATPASES"/>
    <property type="match status" value="1"/>
</dbReference>
<reference evidence="13 14" key="1">
    <citation type="submission" date="2022-09" db="EMBL/GenBank/DDBJ databases">
        <title>Enrichment on poylsaccharides allowed isolation of novel metabolic and taxonomic groups of Haloarchaea.</title>
        <authorList>
            <person name="Sorokin D.Y."/>
            <person name="Elcheninov A.G."/>
            <person name="Khizhniak T.V."/>
            <person name="Kolganova T.V."/>
            <person name="Kublanov I.V."/>
        </authorList>
    </citation>
    <scope>NUCLEOTIDE SEQUENCE [LARGE SCALE GENOMIC DNA]</scope>
    <source>
        <strain evidence="13 14">AArc-m2/3/4</strain>
    </source>
</reference>
<dbReference type="Proteomes" id="UP001320972">
    <property type="component" value="Unassembled WGS sequence"/>
</dbReference>
<keyword evidence="11" id="KW-0175">Coiled coil</keyword>
<name>A0ABT2QFM1_9EURY</name>
<feature type="transmembrane region" description="Helical" evidence="10">
    <location>
        <begin position="545"/>
        <end position="564"/>
    </location>
</feature>
<keyword evidence="5 10" id="KW-1133">Transmembrane helix</keyword>
<evidence type="ECO:0000256" key="9">
    <source>
        <dbReference type="ARBA" id="ARBA00068671"/>
    </source>
</evidence>
<organism evidence="13 14">
    <name type="scientific">Natronoglomus mannanivorans</name>
    <dbReference type="NCBI Taxonomy" id="2979990"/>
    <lineage>
        <taxon>Archaea</taxon>
        <taxon>Methanobacteriati</taxon>
        <taxon>Methanobacteriota</taxon>
        <taxon>Stenosarchaea group</taxon>
        <taxon>Halobacteria</taxon>
        <taxon>Halobacteriales</taxon>
        <taxon>Natrialbaceae</taxon>
        <taxon>Natronoglomus</taxon>
    </lineage>
</organism>
<comment type="similarity">
    <text evidence="2 10">Belongs to the V-ATPase 116 kDa subunit family.</text>
</comment>
<dbReference type="Gene3D" id="3.30.70.2170">
    <property type="match status" value="1"/>
</dbReference>
<evidence type="ECO:0000256" key="8">
    <source>
        <dbReference type="ARBA" id="ARBA00059506"/>
    </source>
</evidence>
<evidence type="ECO:0000256" key="1">
    <source>
        <dbReference type="ARBA" id="ARBA00004141"/>
    </source>
</evidence>
<keyword evidence="14" id="KW-1185">Reference proteome</keyword>
<dbReference type="RefSeq" id="WP_338008101.1">
    <property type="nucleotide sequence ID" value="NZ_JAOPKB010000007.1"/>
</dbReference>
<gene>
    <name evidence="13" type="ORF">OB955_13395</name>
</gene>
<dbReference type="InterPro" id="IPR002490">
    <property type="entry name" value="V-ATPase_116kDa_su"/>
</dbReference>
<feature type="transmembrane region" description="Helical" evidence="10">
    <location>
        <begin position="452"/>
        <end position="474"/>
    </location>
</feature>
<feature type="transmembrane region" description="Helical" evidence="10">
    <location>
        <begin position="629"/>
        <end position="654"/>
    </location>
</feature>
<evidence type="ECO:0000256" key="2">
    <source>
        <dbReference type="ARBA" id="ARBA00009904"/>
    </source>
</evidence>
<evidence type="ECO:0000256" key="11">
    <source>
        <dbReference type="SAM" id="Coils"/>
    </source>
</evidence>
<feature type="transmembrane region" description="Helical" evidence="10">
    <location>
        <begin position="415"/>
        <end position="440"/>
    </location>
</feature>
<feature type="compositionally biased region" description="Acidic residues" evidence="12">
    <location>
        <begin position="336"/>
        <end position="348"/>
    </location>
</feature>
<dbReference type="EMBL" id="JAOPKB010000007">
    <property type="protein sequence ID" value="MCU4973730.1"/>
    <property type="molecule type" value="Genomic_DNA"/>
</dbReference>
<feature type="region of interest" description="Disordered" evidence="12">
    <location>
        <begin position="312"/>
        <end position="384"/>
    </location>
</feature>
<dbReference type="Gene3D" id="1.20.1460.20">
    <property type="match status" value="1"/>
</dbReference>
<feature type="transmembrane region" description="Helical" evidence="10">
    <location>
        <begin position="686"/>
        <end position="709"/>
    </location>
</feature>
<dbReference type="Gene3D" id="3.30.70.2750">
    <property type="match status" value="1"/>
</dbReference>
<dbReference type="PANTHER" id="PTHR11629:SF63">
    <property type="entry name" value="V-TYPE PROTON ATPASE SUBUNIT A"/>
    <property type="match status" value="1"/>
</dbReference>
<feature type="compositionally biased region" description="Low complexity" evidence="12">
    <location>
        <begin position="357"/>
        <end position="369"/>
    </location>
</feature>
<keyword evidence="3 10" id="KW-0813">Transport</keyword>